<dbReference type="SUPFAM" id="SSF48371">
    <property type="entry name" value="ARM repeat"/>
    <property type="match status" value="1"/>
</dbReference>
<gene>
    <name evidence="9" type="ORF">C2E21_5594</name>
</gene>
<comment type="similarity">
    <text evidence="3">Belongs to the exportin family.</text>
</comment>
<dbReference type="AlphaFoldDB" id="A0A2P6TNP5"/>
<dbReference type="PANTHER" id="PTHR12596">
    <property type="entry name" value="EXPORTIN 4,7-RELATED"/>
    <property type="match status" value="1"/>
</dbReference>
<sequence length="1133" mass="116331">MDPAAAQFVQACAGLHNPATRTQAEAALLEFRRSAGVEACVAILQQSSDEGVQFQAVLALREILLSRWALLGQQTQQATLQFLLGLALGPLAADPRPLLRTQVSATVAAIIKRGWLEGGQAERDAALHGIHAQASQAGSMEARRVGLELLTAVVEEFSPSTASQMGLSWELHEQCRSSLEQGYLHGLLQHAQASARDAASAAASGADAGVCIAALHLLGAILSWPFSSASNSEVWRVLDSGRPAFEATSLRPPAAWAEALLAQDAWAWLAPLTQARGQPQVEAAVQRAAEGLCGLSGPIFGPDQQAGRAELGLPTGPNLRQQHLLAMLQLVLPWVTPAGPAIDAARQSAAGGEERLLSACRCLLAAARVHRSAGFDAASAALGLPAGRGGLLGLLSELTTAVLAAAGADPGWWEGEASELLLEMWVELVADPCRGPMGGSQSAVAAAAAVFAAVVESGLQQAAAEAQEDEEENEGGENMQTEEWLAKVAALGRASAALSLPRLAERLGAALAALQQCMQSGADPSVALEQLCWLTTMCSHVLADLGEGETPLVPLPICQACESAAAAAAADPAEQLSAGLLAVGSHCMAHVGQVAASPRLVEVAAASLARWADTYLMPQEAPGSPALAAAFGAGSPGGGQAAQLLVSLVLAGLTGYPGERALHEVVCGQLLHALVRRPAVCAALLDSPAWGGLCDAVGRGDAGLLQLAEKVQRRLLQSLLLAAHGLPGDAGNWAGHLLESTAAQLRQAGGSEAAARAALQRADGLHLVVSLLERLRGAVRGTIPATQAALFQQFTSVAPALATLFDACRTQPVAVTLILKLAGDVVEAHAAYLSLPDAQALCAWALRLLQLYSAHNLGQVSVAASKALAAEALSDRYLDLRALLKLLTKLTQADWANQAPVKSSASAAAGAGGDREAVDVAQIVFAGLDIIVPLLSPELLKFPKLCRAYFALLAHMLEVYPERMAVLPPSVFQTLVSTLQFGVGATGDDEVTQAVFEAAAALARFHVQSVAAGGPGLGANNAPGPDGTTPLGGVLAASLQRLIHGDAGLEAVDHAAEAVLPLALSDPPALQRSGEALLAACTDGAAKASAQAALTSLVASVGGAASLDRPSRRAFSRALSKFVTDMRGAVNVR</sequence>
<comment type="caution">
    <text evidence="9">The sequence shown here is derived from an EMBL/GenBank/DDBJ whole genome shotgun (WGS) entry which is preliminary data.</text>
</comment>
<dbReference type="InterPro" id="IPR011989">
    <property type="entry name" value="ARM-like"/>
</dbReference>
<dbReference type="Gene3D" id="1.25.10.10">
    <property type="entry name" value="Leucine-rich Repeat Variant"/>
    <property type="match status" value="1"/>
</dbReference>
<dbReference type="InterPro" id="IPR016024">
    <property type="entry name" value="ARM-type_fold"/>
</dbReference>
<dbReference type="GO" id="GO:0005049">
    <property type="term" value="F:nuclear export signal receptor activity"/>
    <property type="evidence" value="ECO:0007669"/>
    <property type="project" value="InterPro"/>
</dbReference>
<dbReference type="InterPro" id="IPR044189">
    <property type="entry name" value="XPO4/7-like"/>
</dbReference>
<dbReference type="STRING" id="3076.A0A2P6TNP5"/>
<evidence type="ECO:0000313" key="10">
    <source>
        <dbReference type="Proteomes" id="UP000239899"/>
    </source>
</evidence>
<evidence type="ECO:0000256" key="7">
    <source>
        <dbReference type="ARBA" id="ARBA00023242"/>
    </source>
</evidence>
<keyword evidence="4" id="KW-0813">Transport</keyword>
<accession>A0A2P6TNP5</accession>
<evidence type="ECO:0000256" key="6">
    <source>
        <dbReference type="ARBA" id="ARBA00022927"/>
    </source>
</evidence>
<evidence type="ECO:0000256" key="5">
    <source>
        <dbReference type="ARBA" id="ARBA00022490"/>
    </source>
</evidence>
<dbReference type="EMBL" id="LHPG02000010">
    <property type="protein sequence ID" value="PRW50955.1"/>
    <property type="molecule type" value="Genomic_DNA"/>
</dbReference>
<keyword evidence="7" id="KW-0539">Nucleus</keyword>
<evidence type="ECO:0000256" key="2">
    <source>
        <dbReference type="ARBA" id="ARBA00004496"/>
    </source>
</evidence>
<dbReference type="PANTHER" id="PTHR12596:SF1">
    <property type="entry name" value="EXPORTIN-4"/>
    <property type="match status" value="1"/>
</dbReference>
<keyword evidence="6" id="KW-0653">Protein transport</keyword>
<evidence type="ECO:0000256" key="8">
    <source>
        <dbReference type="ARBA" id="ARBA00040444"/>
    </source>
</evidence>
<protein>
    <recommendedName>
        <fullName evidence="8">Exportin-4</fullName>
    </recommendedName>
</protein>
<dbReference type="Proteomes" id="UP000239899">
    <property type="component" value="Unassembled WGS sequence"/>
</dbReference>
<keyword evidence="5" id="KW-0963">Cytoplasm</keyword>
<keyword evidence="10" id="KW-1185">Reference proteome</keyword>
<dbReference type="OrthoDB" id="5548448at2759"/>
<dbReference type="GO" id="GO:0005737">
    <property type="term" value="C:cytoplasm"/>
    <property type="evidence" value="ECO:0007669"/>
    <property type="project" value="UniProtKB-SubCell"/>
</dbReference>
<reference evidence="9 10" key="1">
    <citation type="journal article" date="2018" name="Plant J.">
        <title>Genome sequences of Chlorella sorokiniana UTEX 1602 and Micractinium conductrix SAG 241.80: implications to maltose excretion by a green alga.</title>
        <authorList>
            <person name="Arriola M.B."/>
            <person name="Velmurugan N."/>
            <person name="Zhang Y."/>
            <person name="Plunkett M.H."/>
            <person name="Hondzo H."/>
            <person name="Barney B.M."/>
        </authorList>
    </citation>
    <scope>NUCLEOTIDE SEQUENCE [LARGE SCALE GENOMIC DNA]</scope>
    <source>
        <strain evidence="10">UTEX 1602</strain>
    </source>
</reference>
<evidence type="ECO:0000313" key="9">
    <source>
        <dbReference type="EMBL" id="PRW50955.1"/>
    </source>
</evidence>
<dbReference type="GO" id="GO:0006611">
    <property type="term" value="P:protein export from nucleus"/>
    <property type="evidence" value="ECO:0007669"/>
    <property type="project" value="TreeGrafter"/>
</dbReference>
<organism evidence="9 10">
    <name type="scientific">Chlorella sorokiniana</name>
    <name type="common">Freshwater green alga</name>
    <dbReference type="NCBI Taxonomy" id="3076"/>
    <lineage>
        <taxon>Eukaryota</taxon>
        <taxon>Viridiplantae</taxon>
        <taxon>Chlorophyta</taxon>
        <taxon>core chlorophytes</taxon>
        <taxon>Trebouxiophyceae</taxon>
        <taxon>Chlorellales</taxon>
        <taxon>Chlorellaceae</taxon>
        <taxon>Chlorella clade</taxon>
        <taxon>Chlorella</taxon>
    </lineage>
</organism>
<proteinExistence type="inferred from homology"/>
<dbReference type="GO" id="GO:0005643">
    <property type="term" value="C:nuclear pore"/>
    <property type="evidence" value="ECO:0007669"/>
    <property type="project" value="TreeGrafter"/>
</dbReference>
<comment type="subcellular location">
    <subcellularLocation>
        <location evidence="2">Cytoplasm</location>
    </subcellularLocation>
    <subcellularLocation>
        <location evidence="1">Nucleus</location>
    </subcellularLocation>
</comment>
<evidence type="ECO:0000256" key="3">
    <source>
        <dbReference type="ARBA" id="ARBA00009466"/>
    </source>
</evidence>
<evidence type="ECO:0000256" key="4">
    <source>
        <dbReference type="ARBA" id="ARBA00022448"/>
    </source>
</evidence>
<evidence type="ECO:0000256" key="1">
    <source>
        <dbReference type="ARBA" id="ARBA00004123"/>
    </source>
</evidence>
<name>A0A2P6TNP5_CHLSO</name>